<gene>
    <name evidence="19" type="ORF">POTOM_012004</name>
</gene>
<protein>
    <recommendedName>
        <fullName evidence="18">DNA primase</fullName>
        <ecNumber evidence="18">2.7.7.-</ecNumber>
    </recommendedName>
</protein>
<dbReference type="CDD" id="cd04860">
    <property type="entry name" value="AE_Prim_S"/>
    <property type="match status" value="1"/>
</dbReference>
<dbReference type="GO" id="GO:0004497">
    <property type="term" value="F:monooxygenase activity"/>
    <property type="evidence" value="ECO:0007669"/>
    <property type="project" value="UniProtKB-KW"/>
</dbReference>
<organism evidence="19 20">
    <name type="scientific">Populus tomentosa</name>
    <name type="common">Chinese white poplar</name>
    <dbReference type="NCBI Taxonomy" id="118781"/>
    <lineage>
        <taxon>Eukaryota</taxon>
        <taxon>Viridiplantae</taxon>
        <taxon>Streptophyta</taxon>
        <taxon>Embryophyta</taxon>
        <taxon>Tracheophyta</taxon>
        <taxon>Spermatophyta</taxon>
        <taxon>Magnoliopsida</taxon>
        <taxon>eudicotyledons</taxon>
        <taxon>Gunneridae</taxon>
        <taxon>Pentapetalae</taxon>
        <taxon>rosids</taxon>
        <taxon>fabids</taxon>
        <taxon>Malpighiales</taxon>
        <taxon>Salicaceae</taxon>
        <taxon>Saliceae</taxon>
        <taxon>Populus</taxon>
    </lineage>
</organism>
<dbReference type="OrthoDB" id="1055148at2759"/>
<evidence type="ECO:0000256" key="11">
    <source>
        <dbReference type="ARBA" id="ARBA00022705"/>
    </source>
</evidence>
<keyword evidence="14" id="KW-0560">Oxidoreductase</keyword>
<dbReference type="InterPro" id="IPR001128">
    <property type="entry name" value="Cyt_P450"/>
</dbReference>
<dbReference type="GO" id="GO:0016705">
    <property type="term" value="F:oxidoreductase activity, acting on paired donors, with incorporation or reduction of molecular oxygen"/>
    <property type="evidence" value="ECO:0007669"/>
    <property type="project" value="InterPro"/>
</dbReference>
<evidence type="ECO:0000256" key="4">
    <source>
        <dbReference type="ARBA" id="ARBA00009762"/>
    </source>
</evidence>
<evidence type="ECO:0000256" key="14">
    <source>
        <dbReference type="ARBA" id="ARBA00023002"/>
    </source>
</evidence>
<evidence type="ECO:0000256" key="9">
    <source>
        <dbReference type="ARBA" id="ARBA00022679"/>
    </source>
</evidence>
<dbReference type="InterPro" id="IPR017972">
    <property type="entry name" value="Cyt_P450_CS"/>
</dbReference>
<keyword evidence="17" id="KW-0804">Transcription</keyword>
<keyword evidence="12" id="KW-0479">Metal-binding</keyword>
<dbReference type="GO" id="GO:0006269">
    <property type="term" value="P:DNA replication, synthesis of primer"/>
    <property type="evidence" value="ECO:0007669"/>
    <property type="project" value="UniProtKB-KW"/>
</dbReference>
<evidence type="ECO:0000256" key="3">
    <source>
        <dbReference type="ARBA" id="ARBA00001971"/>
    </source>
</evidence>
<dbReference type="FunFam" id="3.90.920.10:FF:000001">
    <property type="entry name" value="DNA primase"/>
    <property type="match status" value="1"/>
</dbReference>
<name>A0A8X8A6G9_POPTO</name>
<evidence type="ECO:0000313" key="19">
    <source>
        <dbReference type="EMBL" id="KAG6782594.1"/>
    </source>
</evidence>
<keyword evidence="16" id="KW-0503">Monooxygenase</keyword>
<evidence type="ECO:0000256" key="10">
    <source>
        <dbReference type="ARBA" id="ARBA00022695"/>
    </source>
</evidence>
<proteinExistence type="inferred from homology"/>
<dbReference type="NCBIfam" id="TIGR00335">
    <property type="entry name" value="primase_sml"/>
    <property type="match status" value="1"/>
</dbReference>
<dbReference type="GO" id="GO:0005658">
    <property type="term" value="C:alpha DNA polymerase:primase complex"/>
    <property type="evidence" value="ECO:0007669"/>
    <property type="project" value="UniProtKB-ARBA"/>
</dbReference>
<dbReference type="Pfam" id="PF00067">
    <property type="entry name" value="p450"/>
    <property type="match status" value="1"/>
</dbReference>
<evidence type="ECO:0000256" key="7">
    <source>
        <dbReference type="ARBA" id="ARBA00022515"/>
    </source>
</evidence>
<evidence type="ECO:0000256" key="12">
    <source>
        <dbReference type="ARBA" id="ARBA00022723"/>
    </source>
</evidence>
<comment type="similarity">
    <text evidence="5">Belongs to the cytochrome P450 family.</text>
</comment>
<dbReference type="InterPro" id="IPR014052">
    <property type="entry name" value="DNA_primase_ssu_euk/arc"/>
</dbReference>
<evidence type="ECO:0000256" key="1">
    <source>
        <dbReference type="ARBA" id="ARBA00001936"/>
    </source>
</evidence>
<evidence type="ECO:0000313" key="20">
    <source>
        <dbReference type="Proteomes" id="UP000886885"/>
    </source>
</evidence>
<keyword evidence="20" id="KW-1185">Reference proteome</keyword>
<evidence type="ECO:0000256" key="8">
    <source>
        <dbReference type="ARBA" id="ARBA00022617"/>
    </source>
</evidence>
<dbReference type="EC" id="2.7.7.-" evidence="18"/>
<comment type="cofactor">
    <cofactor evidence="2">
        <name>Mg(2+)</name>
        <dbReference type="ChEBI" id="CHEBI:18420"/>
    </cofactor>
</comment>
<evidence type="ECO:0000256" key="5">
    <source>
        <dbReference type="ARBA" id="ARBA00010617"/>
    </source>
</evidence>
<keyword evidence="6 18" id="KW-0240">DNA-directed RNA polymerase</keyword>
<dbReference type="GO" id="GO:0003899">
    <property type="term" value="F:DNA-directed RNA polymerase activity"/>
    <property type="evidence" value="ECO:0007669"/>
    <property type="project" value="InterPro"/>
</dbReference>
<dbReference type="PROSITE" id="PS00086">
    <property type="entry name" value="CYTOCHROME_P450"/>
    <property type="match status" value="1"/>
</dbReference>
<reference evidence="19" key="1">
    <citation type="journal article" date="2020" name="bioRxiv">
        <title>Hybrid origin of Populus tomentosa Carr. identified through genome sequencing and phylogenomic analysis.</title>
        <authorList>
            <person name="An X."/>
            <person name="Gao K."/>
            <person name="Chen Z."/>
            <person name="Li J."/>
            <person name="Yang X."/>
            <person name="Yang X."/>
            <person name="Zhou J."/>
            <person name="Guo T."/>
            <person name="Zhao T."/>
            <person name="Huang S."/>
            <person name="Miao D."/>
            <person name="Khan W.U."/>
            <person name="Rao P."/>
            <person name="Ye M."/>
            <person name="Lei B."/>
            <person name="Liao W."/>
            <person name="Wang J."/>
            <person name="Ji L."/>
            <person name="Li Y."/>
            <person name="Guo B."/>
            <person name="Mustafa N.S."/>
            <person name="Li S."/>
            <person name="Yun Q."/>
            <person name="Keller S.R."/>
            <person name="Mao J."/>
            <person name="Zhang R."/>
            <person name="Strauss S.H."/>
        </authorList>
    </citation>
    <scope>NUCLEOTIDE SEQUENCE</scope>
    <source>
        <strain evidence="19">GM15</strain>
        <tissue evidence="19">Leaf</tissue>
    </source>
</reference>
<dbReference type="GO" id="GO:0005506">
    <property type="term" value="F:iron ion binding"/>
    <property type="evidence" value="ECO:0007669"/>
    <property type="project" value="InterPro"/>
</dbReference>
<dbReference type="Pfam" id="PF01896">
    <property type="entry name" value="DNA_primase_S"/>
    <property type="match status" value="1"/>
</dbReference>
<dbReference type="InterPro" id="IPR002755">
    <property type="entry name" value="DNA_primase_S"/>
</dbReference>
<comment type="cofactor">
    <cofactor evidence="3">
        <name>heme</name>
        <dbReference type="ChEBI" id="CHEBI:30413"/>
    </cofactor>
</comment>
<dbReference type="FunFam" id="1.10.630.10:FF:000012">
    <property type="entry name" value="Cytochrome P450 family protein"/>
    <property type="match status" value="1"/>
</dbReference>
<keyword evidence="13" id="KW-0862">Zinc</keyword>
<keyword evidence="8" id="KW-0349">Heme</keyword>
<comment type="cofactor">
    <cofactor evidence="1">
        <name>Mn(2+)</name>
        <dbReference type="ChEBI" id="CHEBI:29035"/>
    </cofactor>
</comment>
<keyword evidence="15" id="KW-0408">Iron</keyword>
<evidence type="ECO:0000256" key="17">
    <source>
        <dbReference type="ARBA" id="ARBA00023163"/>
    </source>
</evidence>
<comment type="similarity">
    <text evidence="4 18">Belongs to the eukaryotic-type primase small subunit family.</text>
</comment>
<accession>A0A8X8A6G9</accession>
<keyword evidence="9 18" id="KW-0808">Transferase</keyword>
<dbReference type="AlphaFoldDB" id="A0A8X8A6G9"/>
<dbReference type="PANTHER" id="PTHR10536">
    <property type="entry name" value="DNA PRIMASE SMALL SUBUNIT"/>
    <property type="match status" value="1"/>
</dbReference>
<dbReference type="EMBL" id="JAAWWB010000005">
    <property type="protein sequence ID" value="KAG6782594.1"/>
    <property type="molecule type" value="Genomic_DNA"/>
</dbReference>
<comment type="caution">
    <text evidence="19">The sequence shown here is derived from an EMBL/GenBank/DDBJ whole genome shotgun (WGS) entry which is preliminary data.</text>
</comment>
<evidence type="ECO:0000256" key="6">
    <source>
        <dbReference type="ARBA" id="ARBA00022478"/>
    </source>
</evidence>
<dbReference type="GO" id="GO:0020037">
    <property type="term" value="F:heme binding"/>
    <property type="evidence" value="ECO:0007669"/>
    <property type="project" value="InterPro"/>
</dbReference>
<evidence type="ECO:0000256" key="2">
    <source>
        <dbReference type="ARBA" id="ARBA00001946"/>
    </source>
</evidence>
<keyword evidence="10" id="KW-0548">Nucleotidyltransferase</keyword>
<dbReference type="CDD" id="cd11075">
    <property type="entry name" value="CYP77_89"/>
    <property type="match status" value="1"/>
</dbReference>
<keyword evidence="7 18" id="KW-0639">Primosome</keyword>
<sequence length="1007" mass="114673">MEFWLLLIAFLCLFVFLLSFLDLSRKNKKLPPGPPTLPVLGNFLWLLRSSNNFSSLEPVLRQLRAQYGPIVTLHLGSEPSIFITTAEAAHKALVRSGSIFASRPPALETTRIMLSNETTVTTAPYGPLWLQLRQNFMSAFHPSRLHLYSDGRKWAMNILRSRLLEEARPNHEAIVVVDHFQHAVFCLLIYLCFGEKYEESVIRQITAVQRAIIKNFVKFNLLNFMPKLGKILFHKLWKELLETRRELENVLLPLIDARREKKHQKLMDEGGGESILSYVDTLIDFQLPDSGRKYSDEELVSLCSEFFHGGTDTSITTLQWAMANIVKHQHIQEKLLGEINDAVKPGEEITEEDLKRMPYLKAVILETLRRHPPGHFILPHGVTEDTKLEGYDVPRNSIINFTVADMGWDADVWEDPMEFRPERFLKNGNGEEVVFDMKGIKEIKMMPFGAGRRACPAIAMALLHQEYFVANLVRDFTWTAENGCAIDLSEKQDFTMVMKNPLRCQFCSCALPAKKSDSKDEGEVDDRAYVQKAQTLPVIPHLMEISSLASSTVMAWNATNGKHPACDKSYVGRREFSFTLENDIYLRYQSFNNVVQLENSIKEKCPFKIDIGPVYSVDPAKKNAYAQSGDNVFTPVERELIFDIDITDYDDVRYCCSGADVCLECWPLMTVAIKVIDTALRDDFGFNHILWVYSGRRGVHCWVCDGKARRLTNEQRAAVADYFRVYKGNENSSKKVSLTGPALHPFLVRSYSEVLERFFETKLLLSQNIFSTEDRYEKILEMIPDKSATSELRGKWQTKKGSKEDINVVRWEQLKNTLQSGKYKAQGLRRCVEEIVFSFTYPRLDMEVSRHMNHLLKAPFCVHPKTGRVCVPIDPNHCDEFDPTAVPTLSQLFEELNIGGTRAEDENGYTAVESCLLYVHYHLDAPSELFIASNHDIAGGDGELLQIKTAAIKKSPELVVLSSHSSVFSLRNSVMPCKLFGNRLSGMLFSLDGRWNDRSSNFELGGN</sequence>
<dbReference type="Proteomes" id="UP000886885">
    <property type="component" value="Chromosome 3A"/>
</dbReference>
<evidence type="ECO:0000256" key="16">
    <source>
        <dbReference type="ARBA" id="ARBA00023033"/>
    </source>
</evidence>
<keyword evidence="11 18" id="KW-0235">DNA replication</keyword>
<evidence type="ECO:0000256" key="13">
    <source>
        <dbReference type="ARBA" id="ARBA00022833"/>
    </source>
</evidence>
<evidence type="ECO:0000256" key="18">
    <source>
        <dbReference type="RuleBase" id="RU003514"/>
    </source>
</evidence>
<evidence type="ECO:0000256" key="15">
    <source>
        <dbReference type="ARBA" id="ARBA00023004"/>
    </source>
</evidence>